<dbReference type="Pfam" id="PF13359">
    <property type="entry name" value="DDE_Tnp_4"/>
    <property type="match status" value="1"/>
</dbReference>
<evidence type="ECO:0000313" key="6">
    <source>
        <dbReference type="Proteomes" id="UP000838878"/>
    </source>
</evidence>
<evidence type="ECO:0000256" key="3">
    <source>
        <dbReference type="SAM" id="MobiDB-lite"/>
    </source>
</evidence>
<dbReference type="AlphaFoldDB" id="A0A8J9VED4"/>
<feature type="domain" description="DDE Tnp4" evidence="4">
    <location>
        <begin position="8"/>
        <end position="65"/>
    </location>
</feature>
<accession>A0A8J9VED4</accession>
<protein>
    <recommendedName>
        <fullName evidence="4">DDE Tnp4 domain-containing protein</fullName>
    </recommendedName>
</protein>
<sequence>MKPYPGIHNIGNPKRIFNEKLSRSRVIVENTFGVLCTKFRVFRKPFALCPEKVTLITLTCILLHNYLRKSKTSSQVYTPPGTMDIYDNNNMLVQSGSWRNEIDENGALRNLPRVARLSALGAIEVREEFTKYFCSKQVYYYHIITNADIEEEIKSKQAYPIVHFKNETCYDNCGLGRRDSIQSVEKITDDVDLGSGRSGNLRLEENTGRTSNEQCAGTEGVGITEGDGGYRVRWGNGRTRRYSIGGGSTERPGTNTGHMEG</sequence>
<dbReference type="OrthoDB" id="7462192at2759"/>
<evidence type="ECO:0000313" key="5">
    <source>
        <dbReference type="EMBL" id="CAH0730232.1"/>
    </source>
</evidence>
<keyword evidence="6" id="KW-1185">Reference proteome</keyword>
<feature type="compositionally biased region" description="Polar residues" evidence="3">
    <location>
        <begin position="251"/>
        <end position="261"/>
    </location>
</feature>
<evidence type="ECO:0000256" key="2">
    <source>
        <dbReference type="ARBA" id="ARBA00022723"/>
    </source>
</evidence>
<name>A0A8J9VED4_9NEOP</name>
<reference evidence="5" key="1">
    <citation type="submission" date="2021-12" db="EMBL/GenBank/DDBJ databases">
        <authorList>
            <person name="Martin H S."/>
        </authorList>
    </citation>
    <scope>NUCLEOTIDE SEQUENCE</scope>
</reference>
<organism evidence="5 6">
    <name type="scientific">Brenthis ino</name>
    <name type="common">lesser marbled fritillary</name>
    <dbReference type="NCBI Taxonomy" id="405034"/>
    <lineage>
        <taxon>Eukaryota</taxon>
        <taxon>Metazoa</taxon>
        <taxon>Ecdysozoa</taxon>
        <taxon>Arthropoda</taxon>
        <taxon>Hexapoda</taxon>
        <taxon>Insecta</taxon>
        <taxon>Pterygota</taxon>
        <taxon>Neoptera</taxon>
        <taxon>Endopterygota</taxon>
        <taxon>Lepidoptera</taxon>
        <taxon>Glossata</taxon>
        <taxon>Ditrysia</taxon>
        <taxon>Papilionoidea</taxon>
        <taxon>Nymphalidae</taxon>
        <taxon>Heliconiinae</taxon>
        <taxon>Argynnini</taxon>
        <taxon>Brenthis</taxon>
    </lineage>
</organism>
<proteinExistence type="predicted"/>
<dbReference type="GO" id="GO:0046872">
    <property type="term" value="F:metal ion binding"/>
    <property type="evidence" value="ECO:0007669"/>
    <property type="project" value="UniProtKB-KW"/>
</dbReference>
<comment type="cofactor">
    <cofactor evidence="1">
        <name>a divalent metal cation</name>
        <dbReference type="ChEBI" id="CHEBI:60240"/>
    </cofactor>
</comment>
<evidence type="ECO:0000259" key="4">
    <source>
        <dbReference type="Pfam" id="PF13359"/>
    </source>
</evidence>
<gene>
    <name evidence="5" type="ORF">BINO364_LOCUS15234</name>
</gene>
<evidence type="ECO:0000256" key="1">
    <source>
        <dbReference type="ARBA" id="ARBA00001968"/>
    </source>
</evidence>
<dbReference type="InterPro" id="IPR027806">
    <property type="entry name" value="HARBI1_dom"/>
</dbReference>
<keyword evidence="2" id="KW-0479">Metal-binding</keyword>
<feature type="region of interest" description="Disordered" evidence="3">
    <location>
        <begin position="241"/>
        <end position="261"/>
    </location>
</feature>
<feature type="region of interest" description="Disordered" evidence="3">
    <location>
        <begin position="195"/>
        <end position="222"/>
    </location>
</feature>
<feature type="non-terminal residue" evidence="5">
    <location>
        <position position="261"/>
    </location>
</feature>
<dbReference type="Proteomes" id="UP000838878">
    <property type="component" value="Chromosome 8"/>
</dbReference>
<dbReference type="EMBL" id="OV170228">
    <property type="protein sequence ID" value="CAH0730232.1"/>
    <property type="molecule type" value="Genomic_DNA"/>
</dbReference>